<proteinExistence type="predicted"/>
<name>A0ABT7M9R7_9PSEU</name>
<sequence length="194" mass="19923">MRTPGQRAGLSRTAVVQAARDVLDEGASLSMRAVAGRLGVAPNALYSHVDGRDGLLDAVLDDLLGSLPIVDDAVPRVGLVELMTATHELLLAHPTLVPHFVARQGSRGPNAVRLGESMRALLVRAGVDDPAAQATAIRVLVVHAIGNAALGVAPDGAPLPMDTLRGTYAAGLAWLVDGALGSAPGSERKARSVD</sequence>
<feature type="DNA-binding region" description="H-T-H motif" evidence="2">
    <location>
        <begin position="30"/>
        <end position="49"/>
    </location>
</feature>
<dbReference type="InterPro" id="IPR001647">
    <property type="entry name" value="HTH_TetR"/>
</dbReference>
<dbReference type="SUPFAM" id="SSF48498">
    <property type="entry name" value="Tetracyclin repressor-like, C-terminal domain"/>
    <property type="match status" value="1"/>
</dbReference>
<evidence type="ECO:0000256" key="2">
    <source>
        <dbReference type="PROSITE-ProRule" id="PRU00335"/>
    </source>
</evidence>
<evidence type="ECO:0000313" key="4">
    <source>
        <dbReference type="EMBL" id="MDL5156944.1"/>
    </source>
</evidence>
<dbReference type="PROSITE" id="PS50977">
    <property type="entry name" value="HTH_TETR_2"/>
    <property type="match status" value="1"/>
</dbReference>
<organism evidence="4 5">
    <name type="scientific">Actinomycetospora termitidis</name>
    <dbReference type="NCBI Taxonomy" id="3053470"/>
    <lineage>
        <taxon>Bacteria</taxon>
        <taxon>Bacillati</taxon>
        <taxon>Actinomycetota</taxon>
        <taxon>Actinomycetes</taxon>
        <taxon>Pseudonocardiales</taxon>
        <taxon>Pseudonocardiaceae</taxon>
        <taxon>Actinomycetospora</taxon>
    </lineage>
</organism>
<gene>
    <name evidence="4" type="ORF">QRT03_13330</name>
</gene>
<protein>
    <recommendedName>
        <fullName evidence="3">HTH tetR-type domain-containing protein</fullName>
    </recommendedName>
</protein>
<keyword evidence="5" id="KW-1185">Reference proteome</keyword>
<feature type="domain" description="HTH tetR-type" evidence="3">
    <location>
        <begin position="9"/>
        <end position="67"/>
    </location>
</feature>
<dbReference type="InterPro" id="IPR036271">
    <property type="entry name" value="Tet_transcr_reg_TetR-rel_C_sf"/>
</dbReference>
<comment type="caution">
    <text evidence="4">The sequence shown here is derived from an EMBL/GenBank/DDBJ whole genome shotgun (WGS) entry which is preliminary data.</text>
</comment>
<evidence type="ECO:0000259" key="3">
    <source>
        <dbReference type="PROSITE" id="PS50977"/>
    </source>
</evidence>
<dbReference type="InterPro" id="IPR009057">
    <property type="entry name" value="Homeodomain-like_sf"/>
</dbReference>
<reference evidence="4 5" key="1">
    <citation type="submission" date="2023-06" db="EMBL/GenBank/DDBJ databases">
        <title>Actinomycetospora Odt1-22.</title>
        <authorList>
            <person name="Supong K."/>
        </authorList>
    </citation>
    <scope>NUCLEOTIDE SEQUENCE [LARGE SCALE GENOMIC DNA]</scope>
    <source>
        <strain evidence="4 5">Odt1-22</strain>
    </source>
</reference>
<evidence type="ECO:0000256" key="1">
    <source>
        <dbReference type="ARBA" id="ARBA00023125"/>
    </source>
</evidence>
<dbReference type="Gene3D" id="1.10.357.10">
    <property type="entry name" value="Tetracycline Repressor, domain 2"/>
    <property type="match status" value="1"/>
</dbReference>
<dbReference type="RefSeq" id="WP_286053315.1">
    <property type="nucleotide sequence ID" value="NZ_JASVWF010000002.1"/>
</dbReference>
<evidence type="ECO:0000313" key="5">
    <source>
        <dbReference type="Proteomes" id="UP001231924"/>
    </source>
</evidence>
<dbReference type="EMBL" id="JASVWF010000002">
    <property type="protein sequence ID" value="MDL5156944.1"/>
    <property type="molecule type" value="Genomic_DNA"/>
</dbReference>
<accession>A0ABT7M9R7</accession>
<dbReference type="SUPFAM" id="SSF46689">
    <property type="entry name" value="Homeodomain-like"/>
    <property type="match status" value="1"/>
</dbReference>
<keyword evidence="1 2" id="KW-0238">DNA-binding</keyword>
<dbReference type="Proteomes" id="UP001231924">
    <property type="component" value="Unassembled WGS sequence"/>
</dbReference>